<evidence type="ECO:0000313" key="6">
    <source>
        <dbReference type="Proteomes" id="UP000318055"/>
    </source>
</evidence>
<keyword evidence="1" id="KW-0805">Transcription regulation</keyword>
<dbReference type="AlphaFoldDB" id="A0A518RC10"/>
<feature type="domain" description="HTH araC/xylS-type" evidence="4">
    <location>
        <begin position="215"/>
        <end position="315"/>
    </location>
</feature>
<dbReference type="SMART" id="SM00342">
    <property type="entry name" value="HTH_ARAC"/>
    <property type="match status" value="1"/>
</dbReference>
<dbReference type="GO" id="GO:0003700">
    <property type="term" value="F:DNA-binding transcription factor activity"/>
    <property type="evidence" value="ECO:0007669"/>
    <property type="project" value="InterPro"/>
</dbReference>
<name>A0A518RC10_9SPHN</name>
<dbReference type="OrthoDB" id="7191628at2"/>
<dbReference type="PRINTS" id="PR00032">
    <property type="entry name" value="HTHARAC"/>
</dbReference>
<keyword evidence="3" id="KW-0804">Transcription</keyword>
<reference evidence="5 6" key="1">
    <citation type="submission" date="2019-07" db="EMBL/GenBank/DDBJ databases">
        <title>Sphingomonas alkalisoli sp. nov., isolated from rhizosphere soil of Suaedae salsa.</title>
        <authorList>
            <person name="Zhang H."/>
            <person name="Xu L."/>
            <person name="Zhang J.-X."/>
            <person name="Sun J.-Q."/>
        </authorList>
    </citation>
    <scope>NUCLEOTIDE SEQUENCE [LARGE SCALE GENOMIC DNA]</scope>
    <source>
        <strain evidence="5 6">XS-10</strain>
    </source>
</reference>
<protein>
    <submittedName>
        <fullName evidence="5">Helix-turn-helix domain-containing protein</fullName>
    </submittedName>
</protein>
<dbReference type="InterPro" id="IPR018060">
    <property type="entry name" value="HTH_AraC"/>
</dbReference>
<keyword evidence="6" id="KW-1185">Reference proteome</keyword>
<dbReference type="PROSITE" id="PS01124">
    <property type="entry name" value="HTH_ARAC_FAMILY_2"/>
    <property type="match status" value="1"/>
</dbReference>
<dbReference type="Pfam" id="PF12833">
    <property type="entry name" value="HTH_18"/>
    <property type="match status" value="1"/>
</dbReference>
<accession>A0A518RC10</accession>
<dbReference type="RefSeq" id="WP_145844721.1">
    <property type="nucleotide sequence ID" value="NZ_CP042239.1"/>
</dbReference>
<dbReference type="InterPro" id="IPR018062">
    <property type="entry name" value="HTH_AraC-typ_CS"/>
</dbReference>
<evidence type="ECO:0000256" key="1">
    <source>
        <dbReference type="ARBA" id="ARBA00023015"/>
    </source>
</evidence>
<dbReference type="InterPro" id="IPR020449">
    <property type="entry name" value="Tscrpt_reg_AraC-type_HTH"/>
</dbReference>
<proteinExistence type="predicted"/>
<dbReference type="SUPFAM" id="SSF46689">
    <property type="entry name" value="Homeodomain-like"/>
    <property type="match status" value="1"/>
</dbReference>
<dbReference type="PROSITE" id="PS00041">
    <property type="entry name" value="HTH_ARAC_FAMILY_1"/>
    <property type="match status" value="1"/>
</dbReference>
<evidence type="ECO:0000259" key="4">
    <source>
        <dbReference type="PROSITE" id="PS01124"/>
    </source>
</evidence>
<sequence length="345" mass="37426">MSEESVLPRYQISSIATGGAVALQQFRESTRDIFDVIRPGTAGDYAIDMQAVHMGNLLLSDLRSSAQGFQRSRAMVATAGIDHLMVQLYTHGGFAGLADTIDVRVRAGDVCIFDLTRTLETRAGDYGNITLVIPRPLLEDKVADIDSLHGLVLDRDLPLTQILAAHIRTLAQHAAGLAAGDAAIASRGTIQLLASLVDQRPGNKTRATAMATPLREVLRYIHGNLHDSALGPTQVAQECGVSRATLYRMFEQSGGVAEFIRERRLSGAAMDLASPSAHPRRISDIARSWGFADDSSFSRAFRSHFGISPSEARTASARTWARAQWGGLSDQDSSAIAYWIRMLHE</sequence>
<dbReference type="InterPro" id="IPR050204">
    <property type="entry name" value="AraC_XylS_family_regulators"/>
</dbReference>
<gene>
    <name evidence="5" type="ORF">FPZ54_02465</name>
</gene>
<dbReference type="PANTHER" id="PTHR46796:SF6">
    <property type="entry name" value="ARAC SUBFAMILY"/>
    <property type="match status" value="1"/>
</dbReference>
<dbReference type="EMBL" id="CP042239">
    <property type="protein sequence ID" value="QDX25002.1"/>
    <property type="molecule type" value="Genomic_DNA"/>
</dbReference>
<evidence type="ECO:0000256" key="3">
    <source>
        <dbReference type="ARBA" id="ARBA00023163"/>
    </source>
</evidence>
<keyword evidence="2" id="KW-0238">DNA-binding</keyword>
<dbReference type="Gene3D" id="1.10.10.60">
    <property type="entry name" value="Homeodomain-like"/>
    <property type="match status" value="1"/>
</dbReference>
<evidence type="ECO:0000256" key="2">
    <source>
        <dbReference type="ARBA" id="ARBA00023125"/>
    </source>
</evidence>
<dbReference type="GO" id="GO:0043565">
    <property type="term" value="F:sequence-specific DNA binding"/>
    <property type="evidence" value="ECO:0007669"/>
    <property type="project" value="InterPro"/>
</dbReference>
<dbReference type="KEGG" id="ssua:FPZ54_02465"/>
<dbReference type="InterPro" id="IPR009057">
    <property type="entry name" value="Homeodomain-like_sf"/>
</dbReference>
<dbReference type="PANTHER" id="PTHR46796">
    <property type="entry name" value="HTH-TYPE TRANSCRIPTIONAL ACTIVATOR RHAS-RELATED"/>
    <property type="match status" value="1"/>
</dbReference>
<evidence type="ECO:0000313" key="5">
    <source>
        <dbReference type="EMBL" id="QDX25002.1"/>
    </source>
</evidence>
<dbReference type="Proteomes" id="UP000318055">
    <property type="component" value="Chromosome"/>
</dbReference>
<organism evidence="5 6">
    <name type="scientific">Sphingomonas suaedae</name>
    <dbReference type="NCBI Taxonomy" id="2599297"/>
    <lineage>
        <taxon>Bacteria</taxon>
        <taxon>Pseudomonadati</taxon>
        <taxon>Pseudomonadota</taxon>
        <taxon>Alphaproteobacteria</taxon>
        <taxon>Sphingomonadales</taxon>
        <taxon>Sphingomonadaceae</taxon>
        <taxon>Sphingomonas</taxon>
    </lineage>
</organism>